<comment type="similarity">
    <text evidence="1">Belongs to the proline racemase family.</text>
</comment>
<dbReference type="RefSeq" id="WP_049742773.1">
    <property type="nucleotide sequence ID" value="NZ_BJON01000011.1"/>
</dbReference>
<evidence type="ECO:0000256" key="1">
    <source>
        <dbReference type="ARBA" id="ARBA00007529"/>
    </source>
</evidence>
<evidence type="ECO:0000313" key="4">
    <source>
        <dbReference type="Proteomes" id="UP000036834"/>
    </source>
</evidence>
<dbReference type="Pfam" id="PF05544">
    <property type="entry name" value="Pro_racemase"/>
    <property type="match status" value="1"/>
</dbReference>
<dbReference type="SUPFAM" id="SSF54506">
    <property type="entry name" value="Diaminopimelate epimerase-like"/>
    <property type="match status" value="1"/>
</dbReference>
<dbReference type="PANTHER" id="PTHR33442:SF1">
    <property type="entry name" value="TRANS-3-HYDROXY-L-PROLINE DEHYDRATASE"/>
    <property type="match status" value="1"/>
</dbReference>
<evidence type="ECO:0000313" key="2">
    <source>
        <dbReference type="EMBL" id="GED69364.1"/>
    </source>
</evidence>
<reference evidence="4" key="1">
    <citation type="submission" date="2015-07" db="EMBL/GenBank/DDBJ databases">
        <title>Genome sequencing project for genomic taxonomy and phylogenomics of Bacillus-like bacteria.</title>
        <authorList>
            <person name="Liu B."/>
            <person name="Wang J."/>
            <person name="Zhu Y."/>
            <person name="Liu G."/>
            <person name="Chen Q."/>
            <person name="Chen Z."/>
            <person name="Lan J."/>
            <person name="Che J."/>
            <person name="Ge C."/>
            <person name="Shi H."/>
            <person name="Pan Z."/>
            <person name="Liu X."/>
        </authorList>
    </citation>
    <scope>NUCLEOTIDE SEQUENCE [LARGE SCALE GENOMIC DNA]</scope>
    <source>
        <strain evidence="4">DSM 9887</strain>
    </source>
</reference>
<proteinExistence type="inferred from homology"/>
<dbReference type="Proteomes" id="UP000319578">
    <property type="component" value="Unassembled WGS sequence"/>
</dbReference>
<evidence type="ECO:0000313" key="3">
    <source>
        <dbReference type="EMBL" id="KNB68837.1"/>
    </source>
</evidence>
<dbReference type="PANTHER" id="PTHR33442">
    <property type="entry name" value="TRANS-3-HYDROXY-L-PROLINE DEHYDRATASE"/>
    <property type="match status" value="1"/>
</dbReference>
<dbReference type="PIRSF" id="PIRSF029792">
    <property type="entry name" value="Pro_racemase"/>
    <property type="match status" value="1"/>
</dbReference>
<name>A0A0K9YJG0_9BACL</name>
<protein>
    <submittedName>
        <fullName evidence="3">Proline racemase</fullName>
    </submittedName>
    <submittedName>
        <fullName evidence="2">Trans-3-hydroxy-L-proline dehydratase</fullName>
    </submittedName>
</protein>
<dbReference type="InterPro" id="IPR008794">
    <property type="entry name" value="Pro_racemase_fam"/>
</dbReference>
<dbReference type="Gene3D" id="3.10.310.10">
    <property type="entry name" value="Diaminopimelate Epimerase, Chain A, domain 1"/>
    <property type="match status" value="2"/>
</dbReference>
<dbReference type="PATRIC" id="fig|54915.3.peg.787"/>
<comment type="caution">
    <text evidence="3">The sequence shown here is derived from an EMBL/GenBank/DDBJ whole genome shotgun (WGS) entry which is preliminary data.</text>
</comment>
<gene>
    <name evidence="3" type="ORF">ADS79_33335</name>
    <name evidence="2" type="ORF">BRE01_30660</name>
</gene>
<organism evidence="3 4">
    <name type="scientific">Brevibacillus reuszeri</name>
    <dbReference type="NCBI Taxonomy" id="54915"/>
    <lineage>
        <taxon>Bacteria</taxon>
        <taxon>Bacillati</taxon>
        <taxon>Bacillota</taxon>
        <taxon>Bacilli</taxon>
        <taxon>Bacillales</taxon>
        <taxon>Paenibacillaceae</taxon>
        <taxon>Brevibacillus</taxon>
    </lineage>
</organism>
<dbReference type="AlphaFoldDB" id="A0A0K9YJG0"/>
<keyword evidence="5" id="KW-1185">Reference proteome</keyword>
<accession>A0A0K9YJG0</accession>
<dbReference type="FunFam" id="3.10.310.10:FF:000003">
    <property type="entry name" value="Proline racemase"/>
    <property type="match status" value="1"/>
</dbReference>
<reference evidence="2 5" key="3">
    <citation type="submission" date="2019-06" db="EMBL/GenBank/DDBJ databases">
        <title>Whole genome shotgun sequence of Brevibacillus reuszeri NBRC 15719.</title>
        <authorList>
            <person name="Hosoyama A."/>
            <person name="Uohara A."/>
            <person name="Ohji S."/>
            <person name="Ichikawa N."/>
        </authorList>
    </citation>
    <scope>NUCLEOTIDE SEQUENCE [LARGE SCALE GENOMIC DNA]</scope>
    <source>
        <strain evidence="2 5">NBRC 15719</strain>
    </source>
</reference>
<reference evidence="3" key="2">
    <citation type="submission" date="2015-07" db="EMBL/GenBank/DDBJ databases">
        <title>MeaNS - Measles Nucleotide Surveillance Program.</title>
        <authorList>
            <person name="Tran T."/>
            <person name="Druce J."/>
        </authorList>
    </citation>
    <scope>NUCLEOTIDE SEQUENCE</scope>
    <source>
        <strain evidence="3">DSM 9887</strain>
    </source>
</reference>
<dbReference type="SFLD" id="SFLDS00028">
    <property type="entry name" value="Proline_Racemase"/>
    <property type="match status" value="1"/>
</dbReference>
<dbReference type="OrthoDB" id="181267at2"/>
<dbReference type="STRING" id="54915.ADS79_33335"/>
<dbReference type="EMBL" id="BJON01000011">
    <property type="protein sequence ID" value="GED69364.1"/>
    <property type="molecule type" value="Genomic_DNA"/>
</dbReference>
<dbReference type="Proteomes" id="UP000036834">
    <property type="component" value="Unassembled WGS sequence"/>
</dbReference>
<evidence type="ECO:0000313" key="5">
    <source>
        <dbReference type="Proteomes" id="UP000319578"/>
    </source>
</evidence>
<dbReference type="EMBL" id="LGIQ01000017">
    <property type="protein sequence ID" value="KNB68837.1"/>
    <property type="molecule type" value="Genomic_DNA"/>
</dbReference>
<sequence>MQINQLFTTIDAHTGGEPLRIITGGIPPLKGETILEKRRYFRENLDYIRRVLMYEPRGHHGMYGCVITAPVSPDAAFGVLFMHNEGYSTMCGHGIIAVVTAAIETGMMQAPAPDENIVIDSPAGRILARAHAEGTEVKSVSFENVPSFVFAQDVPIEWEGKTFHVDIAFGGAFYAVVHAEDLDVQVEIEQLPALQEWGARIKEQIEAKLQVVHPLEPELVGIYGVIISDEPRKQGSDLRNVTIFADKQIDRSPCGTGTAARLAALYARGKLAIGEKFVHEGIVGSQFVGTVTGTTQVGDYPAIVPRIEGTAFLTGLHQFVVDPTDPLADGFLLR</sequence>
<dbReference type="GO" id="GO:0047580">
    <property type="term" value="F:4-hydroxyproline epimerase activity"/>
    <property type="evidence" value="ECO:0007669"/>
    <property type="project" value="TreeGrafter"/>
</dbReference>